<dbReference type="InterPro" id="IPR006668">
    <property type="entry name" value="Mg_transptr_MgtE_intracell_dom"/>
</dbReference>
<keyword evidence="9" id="KW-1003">Cell membrane</keyword>
<keyword evidence="3 9" id="KW-0813">Transport</keyword>
<dbReference type="Proteomes" id="UP000294192">
    <property type="component" value="Unassembled WGS sequence"/>
</dbReference>
<keyword evidence="4 9" id="KW-0812">Transmembrane</keyword>
<dbReference type="Pfam" id="PF01769">
    <property type="entry name" value="MgtE"/>
    <property type="match status" value="1"/>
</dbReference>
<dbReference type="PANTHER" id="PTHR43773">
    <property type="entry name" value="MAGNESIUM TRANSPORTER MGTE"/>
    <property type="match status" value="1"/>
</dbReference>
<keyword evidence="5 9" id="KW-0460">Magnesium</keyword>
<comment type="subcellular location">
    <subcellularLocation>
        <location evidence="9">Cell membrane</location>
        <topology evidence="9">Multi-pass membrane protein</topology>
    </subcellularLocation>
    <subcellularLocation>
        <location evidence="1">Membrane</location>
        <topology evidence="1">Multi-pass membrane protein</topology>
    </subcellularLocation>
</comment>
<protein>
    <recommendedName>
        <fullName evidence="9">Magnesium transporter MgtE</fullName>
    </recommendedName>
</protein>
<keyword evidence="8" id="KW-0129">CBS domain</keyword>
<organism evidence="11 12">
    <name type="scientific">Mycoplasma marinum</name>
    <dbReference type="NCBI Taxonomy" id="1937190"/>
    <lineage>
        <taxon>Bacteria</taxon>
        <taxon>Bacillati</taxon>
        <taxon>Mycoplasmatota</taxon>
        <taxon>Mollicutes</taxon>
        <taxon>Mycoplasmataceae</taxon>
        <taxon>Mycoplasma</taxon>
    </lineage>
</organism>
<dbReference type="SUPFAM" id="SSF158791">
    <property type="entry name" value="MgtE N-terminal domain-like"/>
    <property type="match status" value="1"/>
</dbReference>
<dbReference type="EMBL" id="PSZO01000004">
    <property type="protein sequence ID" value="TCG11635.1"/>
    <property type="molecule type" value="Genomic_DNA"/>
</dbReference>
<feature type="transmembrane region" description="Helical" evidence="9">
    <location>
        <begin position="408"/>
        <end position="428"/>
    </location>
</feature>
<dbReference type="GO" id="GO:0005886">
    <property type="term" value="C:plasma membrane"/>
    <property type="evidence" value="ECO:0007669"/>
    <property type="project" value="UniProtKB-SubCell"/>
</dbReference>
<keyword evidence="6 9" id="KW-1133">Transmembrane helix</keyword>
<comment type="function">
    <text evidence="9">Acts as a magnesium transporter.</text>
</comment>
<dbReference type="PROSITE" id="PS51371">
    <property type="entry name" value="CBS"/>
    <property type="match status" value="1"/>
</dbReference>
<evidence type="ECO:0000256" key="8">
    <source>
        <dbReference type="PROSITE-ProRule" id="PRU00703"/>
    </source>
</evidence>
<feature type="domain" description="CBS" evidence="10">
    <location>
        <begin position="192"/>
        <end position="248"/>
    </location>
</feature>
<accession>A0A4R0XRY6</accession>
<dbReference type="Pfam" id="PF03448">
    <property type="entry name" value="MgtE_N"/>
    <property type="match status" value="1"/>
</dbReference>
<evidence type="ECO:0000256" key="7">
    <source>
        <dbReference type="ARBA" id="ARBA00023136"/>
    </source>
</evidence>
<dbReference type="RefSeq" id="WP_131598681.1">
    <property type="nucleotide sequence ID" value="NZ_CBDBYK010000002.1"/>
</dbReference>
<proteinExistence type="inferred from homology"/>
<evidence type="ECO:0000259" key="10">
    <source>
        <dbReference type="PROSITE" id="PS51371"/>
    </source>
</evidence>
<name>A0A4R0XRY6_9MOLU</name>
<dbReference type="OrthoDB" id="9790355at2"/>
<comment type="caution">
    <text evidence="11">The sequence shown here is derived from an EMBL/GenBank/DDBJ whole genome shotgun (WGS) entry which is preliminary data.</text>
</comment>
<dbReference type="PANTHER" id="PTHR43773:SF1">
    <property type="entry name" value="MAGNESIUM TRANSPORTER MGTE"/>
    <property type="match status" value="1"/>
</dbReference>
<dbReference type="InterPro" id="IPR000644">
    <property type="entry name" value="CBS_dom"/>
</dbReference>
<dbReference type="Pfam" id="PF00571">
    <property type="entry name" value="CBS"/>
    <property type="match status" value="2"/>
</dbReference>
<feature type="transmembrane region" description="Helical" evidence="9">
    <location>
        <begin position="449"/>
        <end position="476"/>
    </location>
</feature>
<dbReference type="InterPro" id="IPR046342">
    <property type="entry name" value="CBS_dom_sf"/>
</dbReference>
<evidence type="ECO:0000256" key="2">
    <source>
        <dbReference type="ARBA" id="ARBA00009749"/>
    </source>
</evidence>
<dbReference type="AlphaFoldDB" id="A0A4R0XRY6"/>
<dbReference type="CDD" id="cd04606">
    <property type="entry name" value="CBS_pair_Mg_transporter"/>
    <property type="match status" value="1"/>
</dbReference>
<evidence type="ECO:0000256" key="1">
    <source>
        <dbReference type="ARBA" id="ARBA00004141"/>
    </source>
</evidence>
<keyword evidence="7 9" id="KW-0472">Membrane</keyword>
<dbReference type="SMART" id="SM00924">
    <property type="entry name" value="MgtE_N"/>
    <property type="match status" value="1"/>
</dbReference>
<evidence type="ECO:0000256" key="4">
    <source>
        <dbReference type="ARBA" id="ARBA00022692"/>
    </source>
</evidence>
<evidence type="ECO:0000256" key="9">
    <source>
        <dbReference type="RuleBase" id="RU362011"/>
    </source>
</evidence>
<dbReference type="InterPro" id="IPR036739">
    <property type="entry name" value="SLC41_membr_dom_sf"/>
</dbReference>
<dbReference type="Gene3D" id="1.10.357.20">
    <property type="entry name" value="SLC41 divalent cation transporters, integral membrane domain"/>
    <property type="match status" value="1"/>
</dbReference>
<dbReference type="InterPro" id="IPR006669">
    <property type="entry name" value="MgtE_transporter"/>
</dbReference>
<dbReference type="InterPro" id="IPR006667">
    <property type="entry name" value="SLC41_membr_dom"/>
</dbReference>
<dbReference type="Gene3D" id="3.10.580.10">
    <property type="entry name" value="CBS-domain"/>
    <property type="match status" value="1"/>
</dbReference>
<dbReference type="Gene3D" id="1.25.60.10">
    <property type="entry name" value="MgtE N-terminal domain-like"/>
    <property type="match status" value="1"/>
</dbReference>
<dbReference type="GO" id="GO:0015095">
    <property type="term" value="F:magnesium ion transmembrane transporter activity"/>
    <property type="evidence" value="ECO:0007669"/>
    <property type="project" value="UniProtKB-UniRule"/>
</dbReference>
<dbReference type="SUPFAM" id="SSF161093">
    <property type="entry name" value="MgtE membrane domain-like"/>
    <property type="match status" value="1"/>
</dbReference>
<dbReference type="InterPro" id="IPR038076">
    <property type="entry name" value="MgtE_N_sf"/>
</dbReference>
<dbReference type="SUPFAM" id="SSF54631">
    <property type="entry name" value="CBS-domain pair"/>
    <property type="match status" value="1"/>
</dbReference>
<sequence>MTLKSALRSKKVAEIRKIFKETPGADLADMVEELSMPERKLFFRVLDANQSGKLFSYLEIEFQEKIIKEFTDTQQKQILKTIYADDIADLIEEMPSNIAKQILKNTPKERRADVNKLLRYEDFQTGSIMSTDMIEIKQSQTPLQAIKLIREGSVHTEQTQVYFVVNQKGKLVGSVDLQQIVFAPKGKKIKDIMGPVASVSTTLNKEETAIEFAKHDLSVMPVINSQGYLMGMVTSDDVIDTIREEATEDMHRMAGIEGVESSYLKTSILKLFRSRVFWLLLLMISSTLSQIVLDSFMSIAAKSLHETTSAITTAILTSALIAIVPVISGAAGNAGSQASTMVTRGIALGEIQKDKTFAVMRKELGTGSLVGGVLAIANFARLLIYYGVQTAPSGESLLLSQPSHTHSFAFIWISFAASISLFLVIIFAKMVGGLLPLIAHKMKLDPAVMAAPLLTTLIDALSILIFFGISIGILLLTVI</sequence>
<feature type="transmembrane region" description="Helical" evidence="9">
    <location>
        <begin position="369"/>
        <end position="388"/>
    </location>
</feature>
<feature type="transmembrane region" description="Helical" evidence="9">
    <location>
        <begin position="311"/>
        <end position="331"/>
    </location>
</feature>
<dbReference type="NCBIfam" id="TIGR00400">
    <property type="entry name" value="mgtE"/>
    <property type="match status" value="1"/>
</dbReference>
<reference evidence="11 12" key="1">
    <citation type="submission" date="2018-02" db="EMBL/GenBank/DDBJ databases">
        <title>Mycoplasma marinum and Mycoplasma todarodis sp. nov., moderately halophilic and psychrotolerant mycoplasmas isolated from cephalopods.</title>
        <authorList>
            <person name="Viver T."/>
        </authorList>
    </citation>
    <scope>NUCLEOTIDE SEQUENCE [LARGE SCALE GENOMIC DNA]</scope>
    <source>
        <strain evidence="11 12">PE</strain>
    </source>
</reference>
<evidence type="ECO:0000256" key="6">
    <source>
        <dbReference type="ARBA" id="ARBA00022989"/>
    </source>
</evidence>
<comment type="similarity">
    <text evidence="2 9">Belongs to the SLC41A transporter family.</text>
</comment>
<evidence type="ECO:0000313" key="12">
    <source>
        <dbReference type="Proteomes" id="UP000294192"/>
    </source>
</evidence>
<dbReference type="SMART" id="SM00116">
    <property type="entry name" value="CBS"/>
    <property type="match status" value="2"/>
</dbReference>
<feature type="transmembrane region" description="Helical" evidence="9">
    <location>
        <begin position="276"/>
        <end position="299"/>
    </location>
</feature>
<dbReference type="GO" id="GO:0046872">
    <property type="term" value="F:metal ion binding"/>
    <property type="evidence" value="ECO:0007669"/>
    <property type="project" value="UniProtKB-KW"/>
</dbReference>
<evidence type="ECO:0000256" key="3">
    <source>
        <dbReference type="ARBA" id="ARBA00022448"/>
    </source>
</evidence>
<evidence type="ECO:0000256" key="5">
    <source>
        <dbReference type="ARBA" id="ARBA00022842"/>
    </source>
</evidence>
<gene>
    <name evidence="11" type="primary">mgtE</name>
    <name evidence="11" type="ORF">C4B24_01560</name>
</gene>
<evidence type="ECO:0000313" key="11">
    <source>
        <dbReference type="EMBL" id="TCG11635.1"/>
    </source>
</evidence>
<comment type="subunit">
    <text evidence="9">Homodimer.</text>
</comment>
<keyword evidence="12" id="KW-1185">Reference proteome</keyword>
<keyword evidence="9" id="KW-0479">Metal-binding</keyword>